<organism evidence="2">
    <name type="scientific">Amorphochlora amoebiformis</name>
    <dbReference type="NCBI Taxonomy" id="1561963"/>
    <lineage>
        <taxon>Eukaryota</taxon>
        <taxon>Sar</taxon>
        <taxon>Rhizaria</taxon>
        <taxon>Cercozoa</taxon>
        <taxon>Chlorarachniophyceae</taxon>
        <taxon>Amorphochlora</taxon>
    </lineage>
</organism>
<accession>A0A0H5BIN3</accession>
<sequence>MRYWDRLNNYKTKNKEKIKIILLKTICSNAVTQKNYINEYKKPVKFDTSIFSLNNTIKITPVKNKISKIRELNQKKSYSKVNRLNLLNTIYSNISGVNLFNDQYYKKNLLVDGGLNGTLKFWRIFPAAKILNKIILTNKPILHAFFNKKKQQLVINSLDKLLTIIEPNSIRIVNKISINKIISSIRLVPNYLGRVILGTTSGKVLEFCLNSSIIISIETLKQTYNTHLGMVSSIYFLRNNQTFITTSKDRSIRIWKLGITNEIKTVKRSFVETVSNSIRIHRTNTFFLNTVSEKIYILQLDKNKSVRIFKFLIGHSTNICASYSLVFSTQNKLLISGDSIGNINYWHYNGQITPFLKFRAHSKLINCIRLMNEENTITSSSWDGKIKIWSYG</sequence>
<dbReference type="InterPro" id="IPR032847">
    <property type="entry name" value="PRPF17"/>
</dbReference>
<dbReference type="Gene3D" id="2.130.10.10">
    <property type="entry name" value="YVTN repeat-like/Quinoprotein amine dehydrogenase"/>
    <property type="match status" value="2"/>
</dbReference>
<dbReference type="EMBL" id="AB996603">
    <property type="protein sequence ID" value="BAS01913.1"/>
    <property type="molecule type" value="Genomic_DNA"/>
</dbReference>
<evidence type="ECO:0000313" key="2">
    <source>
        <dbReference type="EMBL" id="BAS01913.1"/>
    </source>
</evidence>
<keyword evidence="1" id="KW-0853">WD repeat</keyword>
<dbReference type="SMART" id="SM00320">
    <property type="entry name" value="WD40"/>
    <property type="match status" value="5"/>
</dbReference>
<dbReference type="InterPro" id="IPR015943">
    <property type="entry name" value="WD40/YVTN_repeat-like_dom_sf"/>
</dbReference>
<proteinExistence type="predicted"/>
<reference evidence="2" key="1">
    <citation type="journal article" date="2015" name="Genome Biol. Evol.">
        <title>Nucleomorph Genome Sequences of Two Chlorarachniophytes, Amorphochlora amoebiformis and Lotharella vacuolata.</title>
        <authorList>
            <person name="Suzuki S."/>
            <person name="Shirato S."/>
            <person name="Hirakawa Y."/>
            <person name="Ishida K."/>
        </authorList>
    </citation>
    <scope>NUCLEOTIDE SEQUENCE</scope>
    <source>
        <strain evidence="2">CCMP2058</strain>
    </source>
</reference>
<name>A0A0H5BIN3_9EUKA</name>
<dbReference type="GO" id="GO:0071013">
    <property type="term" value="C:catalytic step 2 spliceosome"/>
    <property type="evidence" value="ECO:0007669"/>
    <property type="project" value="InterPro"/>
</dbReference>
<dbReference type="PROSITE" id="PS50294">
    <property type="entry name" value="WD_REPEATS_REGION"/>
    <property type="match status" value="2"/>
</dbReference>
<evidence type="ECO:0000256" key="1">
    <source>
        <dbReference type="PROSITE-ProRule" id="PRU00221"/>
    </source>
</evidence>
<geneLocation type="nucleomorph" evidence="2"/>
<protein>
    <submittedName>
        <fullName evidence="2">mRNA splicing factor PRP17</fullName>
    </submittedName>
</protein>
<dbReference type="InterPro" id="IPR001680">
    <property type="entry name" value="WD40_rpt"/>
</dbReference>
<feature type="repeat" description="WD" evidence="1">
    <location>
        <begin position="224"/>
        <end position="265"/>
    </location>
</feature>
<dbReference type="AlphaFoldDB" id="A0A0H5BIN3"/>
<dbReference type="Pfam" id="PF00400">
    <property type="entry name" value="WD40"/>
    <property type="match status" value="2"/>
</dbReference>
<gene>
    <name evidence="2" type="primary">prp17</name>
</gene>
<dbReference type="GO" id="GO:0003729">
    <property type="term" value="F:mRNA binding"/>
    <property type="evidence" value="ECO:0007669"/>
    <property type="project" value="TreeGrafter"/>
</dbReference>
<dbReference type="PANTHER" id="PTHR43979:SF1">
    <property type="entry name" value="PRE-MRNA-PROCESSING FACTOR 17"/>
    <property type="match status" value="1"/>
</dbReference>
<dbReference type="PROSITE" id="PS50082">
    <property type="entry name" value="WD_REPEATS_2"/>
    <property type="match status" value="2"/>
</dbReference>
<keyword evidence="2" id="KW-0542">Nucleomorph</keyword>
<dbReference type="SUPFAM" id="SSF50978">
    <property type="entry name" value="WD40 repeat-like"/>
    <property type="match status" value="1"/>
</dbReference>
<dbReference type="InterPro" id="IPR036322">
    <property type="entry name" value="WD40_repeat_dom_sf"/>
</dbReference>
<dbReference type="PANTHER" id="PTHR43979">
    <property type="entry name" value="PRE-MRNA-PROCESSING FACTOR 17"/>
    <property type="match status" value="1"/>
</dbReference>
<dbReference type="GO" id="GO:0000398">
    <property type="term" value="P:mRNA splicing, via spliceosome"/>
    <property type="evidence" value="ECO:0007669"/>
    <property type="project" value="InterPro"/>
</dbReference>
<feature type="repeat" description="WD" evidence="1">
    <location>
        <begin position="358"/>
        <end position="392"/>
    </location>
</feature>